<dbReference type="OrthoDB" id="6397760at2"/>
<dbReference type="PANTHER" id="PTHR11261:SF3">
    <property type="entry name" value="RETINOL-BINDING PROTEIN 3"/>
    <property type="match status" value="1"/>
</dbReference>
<accession>A0A6N4SVL5</accession>
<dbReference type="PANTHER" id="PTHR11261">
    <property type="entry name" value="INTERPHOTORECEPTOR RETINOID-BINDING PROTEIN"/>
    <property type="match status" value="1"/>
</dbReference>
<sequence>MKKIIYILALLSSTIFFSCEKIFIEKDLKTDDPVENFEYLWKQCDEKYSFFEINNIDWNAIHDTYRAQITDGMSKEDQFIVMGNMLNELKDGHVNLLSDFNISDYHFDWKGPQNITPRVVYEHYIGQDGYLNSPFQHNFVGGGTDVGYIIFSTFPGTMTDDQIDFILNRYKDTKGLIIDVRQNGGGAATDMTRLVSHFMGSESTVYRTRIKEGKGHNDFTALEDIKIKPSDGTKYTKPVYLLTDRGTFSSGSFFTTAMRSLPHVTVMGDTTGGGMGLPNGGQLPNGWTYRFSVTQTWDMDGNLYENGIPPDVLKFINPADTDKDDVIEAAIAAIKAL</sequence>
<dbReference type="GO" id="GO:0006508">
    <property type="term" value="P:proteolysis"/>
    <property type="evidence" value="ECO:0007669"/>
    <property type="project" value="UniProtKB-KW"/>
</dbReference>
<dbReference type="Gene3D" id="3.90.226.10">
    <property type="entry name" value="2-enoyl-CoA Hydratase, Chain A, domain 1"/>
    <property type="match status" value="1"/>
</dbReference>
<dbReference type="SUPFAM" id="SSF52096">
    <property type="entry name" value="ClpP/crotonase"/>
    <property type="match status" value="1"/>
</dbReference>
<dbReference type="Proteomes" id="UP000001822">
    <property type="component" value="Chromosome"/>
</dbReference>
<organism evidence="2 3">
    <name type="scientific">Cytophaga hutchinsonii (strain ATCC 33406 / DSM 1761 / CIP 103989 / NBRC 15051 / NCIMB 9469 / D465)</name>
    <dbReference type="NCBI Taxonomy" id="269798"/>
    <lineage>
        <taxon>Bacteria</taxon>
        <taxon>Pseudomonadati</taxon>
        <taxon>Bacteroidota</taxon>
        <taxon>Cytophagia</taxon>
        <taxon>Cytophagales</taxon>
        <taxon>Cytophagaceae</taxon>
        <taxon>Cytophaga</taxon>
    </lineage>
</organism>
<evidence type="ECO:0000313" key="3">
    <source>
        <dbReference type="Proteomes" id="UP000001822"/>
    </source>
</evidence>
<dbReference type="InterPro" id="IPR028204">
    <property type="entry name" value="Tricorn_C1"/>
</dbReference>
<dbReference type="Pfam" id="PF14684">
    <property type="entry name" value="Tricorn_C1"/>
    <property type="match status" value="1"/>
</dbReference>
<dbReference type="KEGG" id="chu:CHU_3345"/>
<dbReference type="InterPro" id="IPR029045">
    <property type="entry name" value="ClpP/crotonase-like_dom_sf"/>
</dbReference>
<keyword evidence="2" id="KW-0378">Hydrolase</keyword>
<name>A0A6N4SVL5_CYTH3</name>
<keyword evidence="3" id="KW-1185">Reference proteome</keyword>
<dbReference type="SMART" id="SM00245">
    <property type="entry name" value="TSPc"/>
    <property type="match status" value="1"/>
</dbReference>
<dbReference type="PROSITE" id="PS51257">
    <property type="entry name" value="PROKAR_LIPOPROTEIN"/>
    <property type="match status" value="1"/>
</dbReference>
<feature type="domain" description="Tail specific protease" evidence="1">
    <location>
        <begin position="110"/>
        <end position="315"/>
    </location>
</feature>
<proteinExistence type="predicted"/>
<dbReference type="RefSeq" id="WP_011586689.1">
    <property type="nucleotide sequence ID" value="NC_008255.1"/>
</dbReference>
<dbReference type="Pfam" id="PF03572">
    <property type="entry name" value="Peptidase_S41"/>
    <property type="match status" value="1"/>
</dbReference>
<dbReference type="InterPro" id="IPR005151">
    <property type="entry name" value="Tail-specific_protease"/>
</dbReference>
<dbReference type="Gene3D" id="3.30.750.44">
    <property type="match status" value="1"/>
</dbReference>
<evidence type="ECO:0000259" key="1">
    <source>
        <dbReference type="SMART" id="SM00245"/>
    </source>
</evidence>
<dbReference type="EMBL" id="CP000383">
    <property type="protein sequence ID" value="ABG60581.1"/>
    <property type="molecule type" value="Genomic_DNA"/>
</dbReference>
<dbReference type="AlphaFoldDB" id="A0A6N4SVL5"/>
<dbReference type="CDD" id="cd07563">
    <property type="entry name" value="Peptidase_S41_IRBP"/>
    <property type="match status" value="1"/>
</dbReference>
<evidence type="ECO:0000313" key="2">
    <source>
        <dbReference type="EMBL" id="ABG60581.1"/>
    </source>
</evidence>
<keyword evidence="2" id="KW-0645">Protease</keyword>
<dbReference type="GO" id="GO:0008236">
    <property type="term" value="F:serine-type peptidase activity"/>
    <property type="evidence" value="ECO:0007669"/>
    <property type="project" value="InterPro"/>
</dbReference>
<gene>
    <name evidence="2" type="ordered locus">CHU_3345</name>
</gene>
<reference evidence="2 3" key="1">
    <citation type="journal article" date="2007" name="Appl. Environ. Microbiol.">
        <title>Genome sequence of the cellulolytic gliding bacterium Cytophaga hutchinsonii.</title>
        <authorList>
            <person name="Xie G."/>
            <person name="Bruce D.C."/>
            <person name="Challacombe J.F."/>
            <person name="Chertkov O."/>
            <person name="Detter J.C."/>
            <person name="Gilna P."/>
            <person name="Han C.S."/>
            <person name="Lucas S."/>
            <person name="Misra M."/>
            <person name="Myers G.L."/>
            <person name="Richardson P."/>
            <person name="Tapia R."/>
            <person name="Thayer N."/>
            <person name="Thompson L.S."/>
            <person name="Brettin T.S."/>
            <person name="Henrissat B."/>
            <person name="Wilson D.B."/>
            <person name="McBride M.J."/>
        </authorList>
    </citation>
    <scope>NUCLEOTIDE SEQUENCE [LARGE SCALE GENOMIC DNA]</scope>
    <source>
        <strain evidence="3">ATCC 33406 / DSM 1761 / CIP 103989 / NBRC 15051 / NCIMB 9469 / D465</strain>
    </source>
</reference>
<protein>
    <submittedName>
        <fullName evidence="2">Protease, S41 family</fullName>
    </submittedName>
</protein>